<reference evidence="7 8" key="1">
    <citation type="submission" date="2018-10" db="EMBL/GenBank/DDBJ databases">
        <title>Genomic Encyclopedia of Type Strains, Phase IV (KMG-IV): sequencing the most valuable type-strain genomes for metagenomic binning, comparative biology and taxonomic classification.</title>
        <authorList>
            <person name="Goeker M."/>
        </authorList>
    </citation>
    <scope>NUCLEOTIDE SEQUENCE [LARGE SCALE GENOMIC DNA]</scope>
    <source>
        <strain evidence="7 8">DSM 22008</strain>
    </source>
</reference>
<dbReference type="SUPFAM" id="SSF56235">
    <property type="entry name" value="N-terminal nucleophile aminohydrolases (Ntn hydrolases)"/>
    <property type="match status" value="1"/>
</dbReference>
<dbReference type="InterPro" id="IPR043146">
    <property type="entry name" value="Penicillin_amidase_N_B-knob"/>
</dbReference>
<evidence type="ECO:0000256" key="6">
    <source>
        <dbReference type="PIRSR" id="PIRSR001227-2"/>
    </source>
</evidence>
<evidence type="ECO:0000256" key="2">
    <source>
        <dbReference type="ARBA" id="ARBA00022729"/>
    </source>
</evidence>
<dbReference type="InterPro" id="IPR029055">
    <property type="entry name" value="Ntn_hydrolases_N"/>
</dbReference>
<dbReference type="InterPro" id="IPR023343">
    <property type="entry name" value="Penicillin_amidase_dom1"/>
</dbReference>
<keyword evidence="8" id="KW-1185">Reference proteome</keyword>
<dbReference type="Gene3D" id="3.60.20.10">
    <property type="entry name" value="Glutamine Phosphoribosylpyrophosphate, subunit 1, domain 1"/>
    <property type="match status" value="1"/>
</dbReference>
<keyword evidence="4" id="KW-0865">Zymogen</keyword>
<evidence type="ECO:0000256" key="3">
    <source>
        <dbReference type="ARBA" id="ARBA00022801"/>
    </source>
</evidence>
<feature type="active site" description="Nucleophile" evidence="5">
    <location>
        <position position="210"/>
    </location>
</feature>
<evidence type="ECO:0000256" key="5">
    <source>
        <dbReference type="PIRSR" id="PIRSR001227-1"/>
    </source>
</evidence>
<dbReference type="InterPro" id="IPR043147">
    <property type="entry name" value="Penicillin_amidase_A-knob"/>
</dbReference>
<dbReference type="AlphaFoldDB" id="A0A420WJ49"/>
<protein>
    <submittedName>
        <fullName evidence="7">Penicillin amidase/acyl-homoserine-lactone acylase</fullName>
    </submittedName>
</protein>
<dbReference type="EMBL" id="RBII01000001">
    <property type="protein sequence ID" value="RKQ71040.1"/>
    <property type="molecule type" value="Genomic_DNA"/>
</dbReference>
<dbReference type="PANTHER" id="PTHR34218:SF3">
    <property type="entry name" value="ACYL-HOMOSERINE LACTONE ACYLASE PVDQ"/>
    <property type="match status" value="1"/>
</dbReference>
<feature type="binding site" evidence="6">
    <location>
        <position position="285"/>
    </location>
    <ligand>
        <name>Ca(2+)</name>
        <dbReference type="ChEBI" id="CHEBI:29108"/>
    </ligand>
</feature>
<dbReference type="InParanoid" id="A0A420WJ49"/>
<dbReference type="InterPro" id="IPR002692">
    <property type="entry name" value="S45"/>
</dbReference>
<dbReference type="GO" id="GO:0046872">
    <property type="term" value="F:metal ion binding"/>
    <property type="evidence" value="ECO:0007669"/>
    <property type="project" value="UniProtKB-KW"/>
</dbReference>
<gene>
    <name evidence="7" type="ORF">DES40_0348</name>
</gene>
<evidence type="ECO:0000313" key="7">
    <source>
        <dbReference type="EMBL" id="RKQ71040.1"/>
    </source>
</evidence>
<sequence>MKNVLKVLGLVIFFLLVVAALYLRTPAGPNYSQSKIKKTAASYDVRIIRDGYGVPHIFGQTDADASFGFGYAHAEDDFETIQDVIIAARGMSAQYKGKSAAPQDYLFDLFKVSETIEQRYQSDVREDVKAIARAYADAINLYGVEHPEKVLSGVLPVTEQDVLAGFTWATPFFYRLDGYLEDLFTADDKPNVSPWAQTSALNLVDAVRGSNAFAVAPIRSEDGFTRLIVNSHQPMTGPYAWYEAHMVSEDGLNIAGGTFPGVPIIANGVNENLGWGQTVNRPDLVDIYALKVDDVDTPKRYKLDGEWQDFDITKSTFRVKLWGPFSLPISRPLLWSKHGPVLSTPTGHYAVRFSGLQGIGALQQWYDMGKASTLAEWQAAVAQNHVLSFNMIYADKEGNIGAVYNARMPNRIEGPDWESVLPGDKSELIWEGFRPLSDMPQNWNPECGWVFSANATPFNITDPSCNLSRADFSETFGIEKRVTNRSRRALKLFTADKAISKNDILKYRSDTRYDPESNLMKFVVDLVSRSYEDPLLNEAKEILRHWNGDTSQSSRGAALAVIAGTQALGYDYTEPEMEPVEALLYAATNLKARFGRLDPEWGEVNRLQRGDVDLPLEGGPDVLRAIYSDREGVEKTGAMNAFAGDTHIMMAEWNKAGELDLISIHQYGAATLDETSPHYDDQAPLFARGDYKAMPMRLEAVLETATRDYRPGK</sequence>
<comment type="similarity">
    <text evidence="1">Belongs to the peptidase S45 family.</text>
</comment>
<dbReference type="Gene3D" id="1.10.439.10">
    <property type="entry name" value="Penicillin Amidohydrolase, domain 1"/>
    <property type="match status" value="1"/>
</dbReference>
<organism evidence="7 8">
    <name type="scientific">Litorimonas taeanensis</name>
    <dbReference type="NCBI Taxonomy" id="568099"/>
    <lineage>
        <taxon>Bacteria</taxon>
        <taxon>Pseudomonadati</taxon>
        <taxon>Pseudomonadota</taxon>
        <taxon>Alphaproteobacteria</taxon>
        <taxon>Maricaulales</taxon>
        <taxon>Robiginitomaculaceae</taxon>
    </lineage>
</organism>
<dbReference type="GO" id="GO:0016811">
    <property type="term" value="F:hydrolase activity, acting on carbon-nitrogen (but not peptide) bonds, in linear amides"/>
    <property type="evidence" value="ECO:0007669"/>
    <property type="project" value="InterPro"/>
</dbReference>
<feature type="binding site" evidence="6">
    <location>
        <position position="283"/>
    </location>
    <ligand>
        <name>Ca(2+)</name>
        <dbReference type="ChEBI" id="CHEBI:29108"/>
    </ligand>
</feature>
<dbReference type="PIRSF" id="PIRSF001227">
    <property type="entry name" value="Pen_acylase"/>
    <property type="match status" value="1"/>
</dbReference>
<dbReference type="Pfam" id="PF01804">
    <property type="entry name" value="Penicil_amidase"/>
    <property type="match status" value="1"/>
</dbReference>
<evidence type="ECO:0000256" key="4">
    <source>
        <dbReference type="ARBA" id="ARBA00023145"/>
    </source>
</evidence>
<dbReference type="InterPro" id="IPR014395">
    <property type="entry name" value="Pen/GL7ACA/AHL_acylase"/>
</dbReference>
<dbReference type="OrthoDB" id="9760084at2"/>
<keyword evidence="6" id="KW-0479">Metal-binding</keyword>
<dbReference type="GO" id="GO:0017000">
    <property type="term" value="P:antibiotic biosynthetic process"/>
    <property type="evidence" value="ECO:0007669"/>
    <property type="project" value="InterPro"/>
</dbReference>
<keyword evidence="3" id="KW-0378">Hydrolase</keyword>
<proteinExistence type="inferred from homology"/>
<accession>A0A420WJ49</accession>
<evidence type="ECO:0000313" key="8">
    <source>
        <dbReference type="Proteomes" id="UP000282211"/>
    </source>
</evidence>
<comment type="cofactor">
    <cofactor evidence="6">
        <name>Ca(2+)</name>
        <dbReference type="ChEBI" id="CHEBI:29108"/>
    </cofactor>
    <text evidence="6">Binds 1 Ca(2+) ion per dimer.</text>
</comment>
<evidence type="ECO:0000256" key="1">
    <source>
        <dbReference type="ARBA" id="ARBA00006586"/>
    </source>
</evidence>
<dbReference type="Gene3D" id="1.10.1400.10">
    <property type="match status" value="1"/>
</dbReference>
<dbReference type="Proteomes" id="UP000282211">
    <property type="component" value="Unassembled WGS sequence"/>
</dbReference>
<name>A0A420WJ49_9PROT</name>
<keyword evidence="6" id="KW-0106">Calcium</keyword>
<feature type="binding site" evidence="6">
    <location>
        <position position="286"/>
    </location>
    <ligand>
        <name>Ca(2+)</name>
        <dbReference type="ChEBI" id="CHEBI:29108"/>
    </ligand>
</feature>
<dbReference type="RefSeq" id="WP_121098851.1">
    <property type="nucleotide sequence ID" value="NZ_RBII01000001.1"/>
</dbReference>
<comment type="caution">
    <text evidence="7">The sequence shown here is derived from an EMBL/GenBank/DDBJ whole genome shotgun (WGS) entry which is preliminary data.</text>
</comment>
<keyword evidence="2" id="KW-0732">Signal</keyword>
<dbReference type="PANTHER" id="PTHR34218">
    <property type="entry name" value="PEPTIDASE S45 PENICILLIN AMIDASE"/>
    <property type="match status" value="1"/>
</dbReference>
<dbReference type="Gene3D" id="2.30.120.10">
    <property type="match status" value="1"/>
</dbReference>